<comment type="caution">
    <text evidence="8">The sequence shown here is derived from an EMBL/GenBank/DDBJ whole genome shotgun (WGS) entry which is preliminary data.</text>
</comment>
<dbReference type="CDD" id="cd00397">
    <property type="entry name" value="DNA_BRE_C"/>
    <property type="match status" value="1"/>
</dbReference>
<dbReference type="Pfam" id="PF02899">
    <property type="entry name" value="Phage_int_SAM_1"/>
    <property type="match status" value="1"/>
</dbReference>
<dbReference type="Gene3D" id="1.10.150.130">
    <property type="match status" value="1"/>
</dbReference>
<dbReference type="PROSITE" id="PS51900">
    <property type="entry name" value="CB"/>
    <property type="match status" value="1"/>
</dbReference>
<dbReference type="SUPFAM" id="SSF56349">
    <property type="entry name" value="DNA breaking-rejoining enzymes"/>
    <property type="match status" value="1"/>
</dbReference>
<keyword evidence="2" id="KW-0229">DNA integration</keyword>
<dbReference type="InterPro" id="IPR011010">
    <property type="entry name" value="DNA_brk_join_enz"/>
</dbReference>
<feature type="domain" description="Core-binding (CB)" evidence="7">
    <location>
        <begin position="1"/>
        <end position="110"/>
    </location>
</feature>
<dbReference type="PANTHER" id="PTHR30349:SF41">
    <property type="entry name" value="INTEGRASE_RECOMBINASE PROTEIN MJ0367-RELATED"/>
    <property type="match status" value="1"/>
</dbReference>
<evidence type="ECO:0000259" key="6">
    <source>
        <dbReference type="PROSITE" id="PS51898"/>
    </source>
</evidence>
<dbReference type="Pfam" id="PF00589">
    <property type="entry name" value="Phage_integrase"/>
    <property type="match status" value="1"/>
</dbReference>
<dbReference type="InterPro" id="IPR013762">
    <property type="entry name" value="Integrase-like_cat_sf"/>
</dbReference>
<reference evidence="8 9" key="1">
    <citation type="submission" date="2021-06" db="EMBL/GenBank/DDBJ databases">
        <title>Bacillus sp. RD4P76, an endophyte from a halophyte.</title>
        <authorList>
            <person name="Sun J.-Q."/>
        </authorList>
    </citation>
    <scope>NUCLEOTIDE SEQUENCE [LARGE SCALE GENOMIC DNA]</scope>
    <source>
        <strain evidence="8 9">JCM 17098</strain>
    </source>
</reference>
<evidence type="ECO:0000313" key="9">
    <source>
        <dbReference type="Proteomes" id="UP000790580"/>
    </source>
</evidence>
<keyword evidence="3 5" id="KW-0238">DNA-binding</keyword>
<keyword evidence="9" id="KW-1185">Reference proteome</keyword>
<feature type="domain" description="Tyr recombinase" evidence="6">
    <location>
        <begin position="131"/>
        <end position="309"/>
    </location>
</feature>
<gene>
    <name evidence="8" type="ORF">KS407_22250</name>
</gene>
<accession>A0ABS6K0H3</accession>
<name>A0ABS6K0H3_9BACI</name>
<dbReference type="PROSITE" id="PS51898">
    <property type="entry name" value="TYR_RECOMBINASE"/>
    <property type="match status" value="1"/>
</dbReference>
<dbReference type="InterPro" id="IPR004107">
    <property type="entry name" value="Integrase_SAM-like_N"/>
</dbReference>
<dbReference type="Proteomes" id="UP000790580">
    <property type="component" value="Unassembled WGS sequence"/>
</dbReference>
<evidence type="ECO:0000256" key="4">
    <source>
        <dbReference type="ARBA" id="ARBA00023172"/>
    </source>
</evidence>
<dbReference type="RefSeq" id="WP_088077789.1">
    <property type="nucleotide sequence ID" value="NZ_JAHQCR010000088.1"/>
</dbReference>
<dbReference type="InterPro" id="IPR002104">
    <property type="entry name" value="Integrase_catalytic"/>
</dbReference>
<evidence type="ECO:0000256" key="3">
    <source>
        <dbReference type="ARBA" id="ARBA00023125"/>
    </source>
</evidence>
<evidence type="ECO:0000313" key="8">
    <source>
        <dbReference type="EMBL" id="MBU9724150.1"/>
    </source>
</evidence>
<dbReference type="InterPro" id="IPR044068">
    <property type="entry name" value="CB"/>
</dbReference>
<dbReference type="InterPro" id="IPR010998">
    <property type="entry name" value="Integrase_recombinase_N"/>
</dbReference>
<dbReference type="PANTHER" id="PTHR30349">
    <property type="entry name" value="PHAGE INTEGRASE-RELATED"/>
    <property type="match status" value="1"/>
</dbReference>
<keyword evidence="4" id="KW-0233">DNA recombination</keyword>
<comment type="similarity">
    <text evidence="1">Belongs to the 'phage' integrase family.</text>
</comment>
<proteinExistence type="inferred from homology"/>
<sequence>MDLMLDSFLLYCDSKNLSRKTLASYQQTLQLFLLYLKNEHNLDDLSRVKTAHLRAYIKFLRERGKYSVTANKTSEKRNFPSHRGDYKKELSQTTIANYVRNLKVFFTFLHTEGDIPTNPTKQIENIKVKRKPKQLLSKDDLKSVLSTFDISVFHQYRSYIQVKLCLDTGCRASEICGLLPQDVDLKTNTIRVDGKGGKERFVYFSFKMRQELKRWMQYRDRFSESEYLFPTIRGTKLDIRNFERTVKMAGKKVGVDLHVHQLRNTFAKYYLLNGGDFATLSKILGHSSVEVTMKAYLDFSDQEIGRKYHKHSPITGLDL</sequence>
<evidence type="ECO:0000256" key="2">
    <source>
        <dbReference type="ARBA" id="ARBA00022908"/>
    </source>
</evidence>
<evidence type="ECO:0000259" key="7">
    <source>
        <dbReference type="PROSITE" id="PS51900"/>
    </source>
</evidence>
<organism evidence="8 9">
    <name type="scientific">Evansella alkalicola</name>
    <dbReference type="NCBI Taxonomy" id="745819"/>
    <lineage>
        <taxon>Bacteria</taxon>
        <taxon>Bacillati</taxon>
        <taxon>Bacillota</taxon>
        <taxon>Bacilli</taxon>
        <taxon>Bacillales</taxon>
        <taxon>Bacillaceae</taxon>
        <taxon>Evansella</taxon>
    </lineage>
</organism>
<protein>
    <submittedName>
        <fullName evidence="8">Tyrosine-type recombinase/integrase</fullName>
    </submittedName>
</protein>
<dbReference type="EMBL" id="JAHQCR010000088">
    <property type="protein sequence ID" value="MBU9724150.1"/>
    <property type="molecule type" value="Genomic_DNA"/>
</dbReference>
<dbReference type="Gene3D" id="1.10.443.10">
    <property type="entry name" value="Intergrase catalytic core"/>
    <property type="match status" value="1"/>
</dbReference>
<dbReference type="InterPro" id="IPR050090">
    <property type="entry name" value="Tyrosine_recombinase_XerCD"/>
</dbReference>
<evidence type="ECO:0000256" key="1">
    <source>
        <dbReference type="ARBA" id="ARBA00008857"/>
    </source>
</evidence>
<evidence type="ECO:0000256" key="5">
    <source>
        <dbReference type="PROSITE-ProRule" id="PRU01248"/>
    </source>
</evidence>